<feature type="region of interest" description="Disordered" evidence="1">
    <location>
        <begin position="187"/>
        <end position="206"/>
    </location>
</feature>
<evidence type="ECO:0000313" key="3">
    <source>
        <dbReference type="Proteomes" id="UP000596742"/>
    </source>
</evidence>
<proteinExistence type="predicted"/>
<evidence type="ECO:0000256" key="1">
    <source>
        <dbReference type="SAM" id="MobiDB-lite"/>
    </source>
</evidence>
<keyword evidence="3" id="KW-1185">Reference proteome</keyword>
<comment type="caution">
    <text evidence="2">The sequence shown here is derived from an EMBL/GenBank/DDBJ whole genome shotgun (WGS) entry which is preliminary data.</text>
</comment>
<dbReference type="AlphaFoldDB" id="A0A8B6EE70"/>
<dbReference type="Proteomes" id="UP000596742">
    <property type="component" value="Unassembled WGS sequence"/>
</dbReference>
<name>A0A8B6EE70_MYTGA</name>
<gene>
    <name evidence="2" type="ORF">MGAL_10B029613</name>
</gene>
<organism evidence="2 3">
    <name type="scientific">Mytilus galloprovincialis</name>
    <name type="common">Mediterranean mussel</name>
    <dbReference type="NCBI Taxonomy" id="29158"/>
    <lineage>
        <taxon>Eukaryota</taxon>
        <taxon>Metazoa</taxon>
        <taxon>Spiralia</taxon>
        <taxon>Lophotrochozoa</taxon>
        <taxon>Mollusca</taxon>
        <taxon>Bivalvia</taxon>
        <taxon>Autobranchia</taxon>
        <taxon>Pteriomorphia</taxon>
        <taxon>Mytilida</taxon>
        <taxon>Mytiloidea</taxon>
        <taxon>Mytilidae</taxon>
        <taxon>Mytilinae</taxon>
        <taxon>Mytilus</taxon>
    </lineage>
</organism>
<accession>A0A8B6EE70</accession>
<reference evidence="2" key="1">
    <citation type="submission" date="2018-11" db="EMBL/GenBank/DDBJ databases">
        <authorList>
            <person name="Alioto T."/>
            <person name="Alioto T."/>
        </authorList>
    </citation>
    <scope>NUCLEOTIDE SEQUENCE</scope>
</reference>
<protein>
    <submittedName>
        <fullName evidence="2">Uncharacterized protein</fullName>
    </submittedName>
</protein>
<sequence>MLPEGQAVFIKLSKQLKCISKKIHKSIAAYNLIGDSSDGLPEAINFDTVKDVESDIYNCMVDLEVVSEIPNTIKQEIIQLKCLIDRAIKEQTLLKQEMRSVTSWYKHQYQLVKVKLGEHLTAGETAFLIKEGMYYEMGLIRLNRQFSEYIRELPVESQLTDHILNDNYDRMQQILKEMAVKEEIAVEDIESDDEGEISDEEDLEDL</sequence>
<dbReference type="OrthoDB" id="5986555at2759"/>
<dbReference type="EMBL" id="UYJE01004951">
    <property type="protein sequence ID" value="VDI32754.1"/>
    <property type="molecule type" value="Genomic_DNA"/>
</dbReference>
<evidence type="ECO:0000313" key="2">
    <source>
        <dbReference type="EMBL" id="VDI32754.1"/>
    </source>
</evidence>